<dbReference type="AlphaFoldDB" id="A0AAV9X8H3"/>
<proteinExistence type="predicted"/>
<dbReference type="Proteomes" id="UP001365542">
    <property type="component" value="Unassembled WGS sequence"/>
</dbReference>
<dbReference type="Gene3D" id="3.80.10.10">
    <property type="entry name" value="Ribonuclease Inhibitor"/>
    <property type="match status" value="1"/>
</dbReference>
<dbReference type="EMBL" id="JAVHJO010000009">
    <property type="protein sequence ID" value="KAK6537352.1"/>
    <property type="molecule type" value="Genomic_DNA"/>
</dbReference>
<sequence>MQLHIPPEIVLNILDYLNLDSTAKDNDRETLYTLRQVSKDFYGVITAILYKSFSVHYGVRRSIEQMRAVGSSPLLRSYIRSVFLPSESFFPLGKDVQFHSKDRYPWSRGSTLSWLSNNNYSQAMPVRKGAKGRRSHAEQTLMLHHPFREFPTKPWIKFSLNRGEFKEQQSDYSKALRDFLESCENLEEVHVAIGMGWETERMQCWGSILGSVLLPKIASLGVERFKLSVPSSMCLPLAFRGYGNGSYLTSGQVKNFPSLKSFSVLCRYDKDSESPQDDLVGFGSCLSGLESYSYSTCHPLKTHYWKPYPPTSATSPSLTTLNLSYIFLFEDKGEFLELMDSLPTLKNLTLETIVLDVTSRQFVHDLSGGPPATSWSAVLKHLPHSLPQLAGFKFLRLMYGRENTWAWPPRLKDALLFLPAYLNDKQVKSTNWYEFTEGEEMVSPYVADWTAFKSFKEIIGKRREESGGGAKAENGEGASGKVWEHLDVRKWRFVEDKVSWAGILNYSQRGHIFFHGTG</sequence>
<gene>
    <name evidence="1" type="ORF">TWF694_011544</name>
</gene>
<organism evidence="1 2">
    <name type="scientific">Orbilia ellipsospora</name>
    <dbReference type="NCBI Taxonomy" id="2528407"/>
    <lineage>
        <taxon>Eukaryota</taxon>
        <taxon>Fungi</taxon>
        <taxon>Dikarya</taxon>
        <taxon>Ascomycota</taxon>
        <taxon>Pezizomycotina</taxon>
        <taxon>Orbiliomycetes</taxon>
        <taxon>Orbiliales</taxon>
        <taxon>Orbiliaceae</taxon>
        <taxon>Orbilia</taxon>
    </lineage>
</organism>
<evidence type="ECO:0000313" key="1">
    <source>
        <dbReference type="EMBL" id="KAK6537352.1"/>
    </source>
</evidence>
<reference evidence="1 2" key="1">
    <citation type="submission" date="2019-10" db="EMBL/GenBank/DDBJ databases">
        <authorList>
            <person name="Palmer J.M."/>
        </authorList>
    </citation>
    <scope>NUCLEOTIDE SEQUENCE [LARGE SCALE GENOMIC DNA]</scope>
    <source>
        <strain evidence="1 2">TWF694</strain>
    </source>
</reference>
<dbReference type="SUPFAM" id="SSF52047">
    <property type="entry name" value="RNI-like"/>
    <property type="match status" value="1"/>
</dbReference>
<accession>A0AAV9X8H3</accession>
<protein>
    <recommendedName>
        <fullName evidence="3">F-box domain-containing protein</fullName>
    </recommendedName>
</protein>
<comment type="caution">
    <text evidence="1">The sequence shown here is derived from an EMBL/GenBank/DDBJ whole genome shotgun (WGS) entry which is preliminary data.</text>
</comment>
<name>A0AAV9X8H3_9PEZI</name>
<evidence type="ECO:0000313" key="2">
    <source>
        <dbReference type="Proteomes" id="UP001365542"/>
    </source>
</evidence>
<evidence type="ECO:0008006" key="3">
    <source>
        <dbReference type="Google" id="ProtNLM"/>
    </source>
</evidence>
<keyword evidence="2" id="KW-1185">Reference proteome</keyword>
<dbReference type="InterPro" id="IPR032675">
    <property type="entry name" value="LRR_dom_sf"/>
</dbReference>